<accession>A0A1R4H4N9</accession>
<dbReference type="InterPro" id="IPR020994">
    <property type="entry name" value="Uncharacterised_Ca-bd_CcbP"/>
</dbReference>
<dbReference type="EMBL" id="FUKI01000090">
    <property type="protein sequence ID" value="SJM91238.1"/>
    <property type="molecule type" value="Genomic_DNA"/>
</dbReference>
<keyword evidence="2" id="KW-1185">Reference proteome</keyword>
<name>A0A1R4H4N9_9GAMM</name>
<proteinExistence type="predicted"/>
<dbReference type="Proteomes" id="UP000195667">
    <property type="component" value="Unassembled WGS sequence"/>
</dbReference>
<sequence length="212" mass="24408">MLQKKQPFKIGDSVKVKPNTLDPDYDEDISGWVGRIAEIEDETILIEWDSLTLTNMTAKTIRQCDEDDLDWSVMSLYPPDIELTDARDTPAEVESVLKKLINTYRWDYLGEEGSRVKDVLQDVDSDDEWAAFEAWEKHFRKVLKFPFEAEVMEQQKGPVRQGDVVKVLEITEIMEPYGVLVQCSHKRGGYVLPLCDLEVTKESSSNYQPVKD</sequence>
<organism evidence="1 2">
    <name type="scientific">Crenothrix polyspora</name>
    <dbReference type="NCBI Taxonomy" id="360316"/>
    <lineage>
        <taxon>Bacteria</taxon>
        <taxon>Pseudomonadati</taxon>
        <taxon>Pseudomonadota</taxon>
        <taxon>Gammaproteobacteria</taxon>
        <taxon>Methylococcales</taxon>
        <taxon>Crenotrichaceae</taxon>
        <taxon>Crenothrix</taxon>
    </lineage>
</organism>
<dbReference type="AlphaFoldDB" id="A0A1R4H4N9"/>
<dbReference type="RefSeq" id="WP_087142861.1">
    <property type="nucleotide sequence ID" value="NZ_FUKI01000090.1"/>
</dbReference>
<evidence type="ECO:0000313" key="1">
    <source>
        <dbReference type="EMBL" id="SJM91238.1"/>
    </source>
</evidence>
<reference evidence="2" key="1">
    <citation type="submission" date="2017-02" db="EMBL/GenBank/DDBJ databases">
        <authorList>
            <person name="Daims H."/>
        </authorList>
    </citation>
    <scope>NUCLEOTIDE SEQUENCE [LARGE SCALE GENOMIC DNA]</scope>
</reference>
<gene>
    <name evidence="1" type="ORF">CRENPOLYSF1_180055</name>
</gene>
<dbReference type="Pfam" id="PF11535">
    <property type="entry name" value="Calci_bind_CcbP"/>
    <property type="match status" value="1"/>
</dbReference>
<evidence type="ECO:0000313" key="2">
    <source>
        <dbReference type="Proteomes" id="UP000195667"/>
    </source>
</evidence>
<dbReference type="OrthoDB" id="5828901at2"/>
<protein>
    <submittedName>
        <fullName evidence="1">Uncharacterized protein</fullName>
    </submittedName>
</protein>